<name>A0A0N9HWE7_9PSEU</name>
<dbReference type="InterPro" id="IPR029058">
    <property type="entry name" value="AB_hydrolase_fold"/>
</dbReference>
<feature type="domain" description="Peptidase S9 prolyl oligopeptidase catalytic" evidence="1">
    <location>
        <begin position="430"/>
        <end position="619"/>
    </location>
</feature>
<dbReference type="GO" id="GO:0006508">
    <property type="term" value="P:proteolysis"/>
    <property type="evidence" value="ECO:0007669"/>
    <property type="project" value="InterPro"/>
</dbReference>
<dbReference type="KEGG" id="kphy:AOZ06_11160"/>
<accession>A0A0N9HWE7</accession>
<proteinExistence type="predicted"/>
<dbReference type="PANTHER" id="PTHR11731">
    <property type="entry name" value="PROTEASE FAMILY S9B,C DIPEPTIDYL-PEPTIDASE IV-RELATED"/>
    <property type="match status" value="1"/>
</dbReference>
<dbReference type="Pfam" id="PF00930">
    <property type="entry name" value="DPPIV_N"/>
    <property type="match status" value="1"/>
</dbReference>
<dbReference type="GO" id="GO:0008236">
    <property type="term" value="F:serine-type peptidase activity"/>
    <property type="evidence" value="ECO:0007669"/>
    <property type="project" value="InterPro"/>
</dbReference>
<dbReference type="RefSeq" id="WP_054289373.1">
    <property type="nucleotide sequence ID" value="NZ_CP012752.1"/>
</dbReference>
<protein>
    <recommendedName>
        <fullName evidence="5">Peptidase S9</fullName>
    </recommendedName>
</protein>
<dbReference type="Proteomes" id="UP000063699">
    <property type="component" value="Chromosome"/>
</dbReference>
<dbReference type="PANTHER" id="PTHR11731:SF118">
    <property type="entry name" value="BLR1971 PROTEIN"/>
    <property type="match status" value="1"/>
</dbReference>
<keyword evidence="4" id="KW-1185">Reference proteome</keyword>
<evidence type="ECO:0000313" key="3">
    <source>
        <dbReference type="EMBL" id="ALG07405.1"/>
    </source>
</evidence>
<dbReference type="InterPro" id="IPR002469">
    <property type="entry name" value="Peptidase_S9B_N"/>
</dbReference>
<dbReference type="AlphaFoldDB" id="A0A0N9HWE7"/>
<evidence type="ECO:0000259" key="1">
    <source>
        <dbReference type="Pfam" id="PF00326"/>
    </source>
</evidence>
<dbReference type="Gene3D" id="3.40.50.1820">
    <property type="entry name" value="alpha/beta hydrolase"/>
    <property type="match status" value="1"/>
</dbReference>
<evidence type="ECO:0000259" key="2">
    <source>
        <dbReference type="Pfam" id="PF00930"/>
    </source>
</evidence>
<dbReference type="Pfam" id="PF00326">
    <property type="entry name" value="Peptidase_S9"/>
    <property type="match status" value="1"/>
</dbReference>
<evidence type="ECO:0000313" key="4">
    <source>
        <dbReference type="Proteomes" id="UP000063699"/>
    </source>
</evidence>
<dbReference type="InterPro" id="IPR001375">
    <property type="entry name" value="Peptidase_S9_cat"/>
</dbReference>
<reference evidence="3 4" key="1">
    <citation type="submission" date="2015-07" db="EMBL/GenBank/DDBJ databases">
        <title>Genome sequencing of Kibdelosporangium phytohabitans.</title>
        <authorList>
            <person name="Qin S."/>
            <person name="Xing K."/>
        </authorList>
    </citation>
    <scope>NUCLEOTIDE SEQUENCE [LARGE SCALE GENOMIC DNA]</scope>
    <source>
        <strain evidence="3 4">KLBMP1111</strain>
    </source>
</reference>
<dbReference type="SUPFAM" id="SSF82171">
    <property type="entry name" value="DPP6 N-terminal domain-like"/>
    <property type="match status" value="1"/>
</dbReference>
<feature type="domain" description="Dipeptidylpeptidase IV N-terminal" evidence="2">
    <location>
        <begin position="40"/>
        <end position="341"/>
    </location>
</feature>
<gene>
    <name evidence="3" type="ORF">AOZ06_11160</name>
</gene>
<dbReference type="InterPro" id="IPR050278">
    <property type="entry name" value="Serine_Prot_S9B/DPPIV"/>
</dbReference>
<dbReference type="SUPFAM" id="SSF53474">
    <property type="entry name" value="alpha/beta-Hydrolases"/>
    <property type="match status" value="1"/>
</dbReference>
<organism evidence="3 4">
    <name type="scientific">Kibdelosporangium phytohabitans</name>
    <dbReference type="NCBI Taxonomy" id="860235"/>
    <lineage>
        <taxon>Bacteria</taxon>
        <taxon>Bacillati</taxon>
        <taxon>Actinomycetota</taxon>
        <taxon>Actinomycetes</taxon>
        <taxon>Pseudonocardiales</taxon>
        <taxon>Pseudonocardiaceae</taxon>
        <taxon>Kibdelosporangium</taxon>
    </lineage>
</organism>
<dbReference type="STRING" id="860235.AOZ06_11160"/>
<sequence length="620" mass="67914">MTGYDTAHRLLAANRPNLVRDAAIMPPWAVPPGNPMEIPAPDGSAVVFRRDHNLWTRVDGDEHPLTLDGDIDHDYGASPDYYMYADVFTKMGLPHAPPAALWSPDSTKVLTHRTLQEGIRRKHLLSFDGLRSKRSALPGDEVVQCAQFVVIDVRTSTVLRADAEPVPMPMLSPIQMKWAWWAGDAVYFLAGGDGLRLQRVDPATGDVRTVVHETGPTRVVPTQFPMLGPAVHVLPSGEVLWYSERDGWGHLYRYADSGELLGQVTSGAWLVKQVLWADSSYVYFLAAGLVRSDPYRGTVCRVRLDGTDFARVTDDDLDHVVSVSPDGSRFLDTASTTDTPPVHTLRSWDGRVLSELGRADITGLVETGWAAPERFSVKSADGSTDVYGVLYRPHGFDPERSYPVVDHTYPVPLTTRVSAGFDAGWHGYDAEALAALGFVVIAMDGRGMPGRDKAFFDASYQNPAAGLDDHVAALRQLAETRPWMDLGRVGICGISGGGYGTVRAMLDFPDVFTVGVALAGVCDLRYTDPANTDIYGPYDPAVAARFSTVESAERLAGKLMLIHGGLDDQAPPEQTYRLAEALIAADKDFEMLVVPGADHVFTGYEAYVHRRTWDFLIRNL</sequence>
<dbReference type="EMBL" id="CP012752">
    <property type="protein sequence ID" value="ALG07405.1"/>
    <property type="molecule type" value="Genomic_DNA"/>
</dbReference>
<dbReference type="OrthoDB" id="9812921at2"/>
<evidence type="ECO:0008006" key="5">
    <source>
        <dbReference type="Google" id="ProtNLM"/>
    </source>
</evidence>
<dbReference type="Gene3D" id="2.140.10.30">
    <property type="entry name" value="Dipeptidylpeptidase IV, N-terminal domain"/>
    <property type="match status" value="1"/>
</dbReference>